<organism evidence="1 2">
    <name type="scientific">Streptomyces glaucescens</name>
    <dbReference type="NCBI Taxonomy" id="1907"/>
    <lineage>
        <taxon>Bacteria</taxon>
        <taxon>Bacillati</taxon>
        <taxon>Actinomycetota</taxon>
        <taxon>Actinomycetes</taxon>
        <taxon>Kitasatosporales</taxon>
        <taxon>Streptomycetaceae</taxon>
        <taxon>Streptomyces</taxon>
    </lineage>
</organism>
<gene>
    <name evidence="1" type="ORF">SGLAU_32160</name>
</gene>
<sequence>MHSHGRDEIPGTGYSDHDLVMFLKGAGVADPEAIWEVPRCMEWRGGRAHEFGAVDVRAAGSGRTGRSSLAAVATARASVARAAGL</sequence>
<dbReference type="HOGENOM" id="CLU_2511240_0_0_11"/>
<dbReference type="AlphaFoldDB" id="A0A089Z9D3"/>
<dbReference type="KEGG" id="sgu:SGLAU_32160"/>
<name>A0A089Z9D3_STRGA</name>
<keyword evidence="2" id="KW-1185">Reference proteome</keyword>
<dbReference type="EMBL" id="CP009438">
    <property type="protein sequence ID" value="AIS02366.1"/>
    <property type="molecule type" value="Genomic_DNA"/>
</dbReference>
<evidence type="ECO:0000313" key="1">
    <source>
        <dbReference type="EMBL" id="AIS02366.1"/>
    </source>
</evidence>
<evidence type="ECO:0000313" key="2">
    <source>
        <dbReference type="Proteomes" id="UP000029482"/>
    </source>
</evidence>
<accession>A0A089Z9D3</accession>
<dbReference type="Proteomes" id="UP000029482">
    <property type="component" value="Chromosome"/>
</dbReference>
<proteinExistence type="predicted"/>
<reference evidence="2" key="1">
    <citation type="journal article" date="2015" name="J. Biotechnol.">
        <title>Complete genome sequence of the actinobacterium Streptomyces glaucescens GLA.O (DSM 40922) consisting of a linear chromosome and one linear plasmid.</title>
        <authorList>
            <person name="Ortseifen V."/>
            <person name="Winkler A."/>
            <person name="Albersmeier A."/>
            <person name="Wendler S."/>
            <person name="Puhler A."/>
            <person name="Kalinowski J."/>
            <person name="Ruckert C."/>
        </authorList>
    </citation>
    <scope>NUCLEOTIDE SEQUENCE [LARGE SCALE GENOMIC DNA]</scope>
    <source>
        <strain evidence="2">DSM 40922 / GLA O</strain>
    </source>
</reference>
<protein>
    <submittedName>
        <fullName evidence="1">Uncharacterized protein</fullName>
    </submittedName>
</protein>